<protein>
    <submittedName>
        <fullName evidence="1">C1 family peptidase</fullName>
    </submittedName>
</protein>
<name>A0ACD4Q0R9_9CORY</name>
<evidence type="ECO:0000313" key="2">
    <source>
        <dbReference type="Proteomes" id="UP000195652"/>
    </source>
</evidence>
<evidence type="ECO:0000313" key="1">
    <source>
        <dbReference type="EMBL" id="WCV10723.1"/>
    </source>
</evidence>
<accession>A0ACD4Q0R9</accession>
<dbReference type="EMBL" id="CP021417">
    <property type="protein sequence ID" value="WCV10723.1"/>
    <property type="molecule type" value="Genomic_DNA"/>
</dbReference>
<proteinExistence type="predicted"/>
<sequence>MENSWGTKLHDKKTEAVGAGYATMSDEWFEENVFYVALQRDFVPEKVHKALDMEPIRLPAYDLMF</sequence>
<dbReference type="Proteomes" id="UP000195652">
    <property type="component" value="Chromosome"/>
</dbReference>
<reference evidence="1 2" key="1">
    <citation type="journal article" date="2014" name="BMC Vet. Res.">
        <title>First report of Corynebacterium pseudotuberculosis from caseous lymphadenitis lesions in Black Alentejano pig (Sus scrofa domesticus).</title>
        <authorList>
            <person name="Oliveira M."/>
            <person name="Barroco C."/>
            <person name="Mottola C."/>
            <person name="Santos R."/>
            <person name="Lemsaddek A."/>
            <person name="Tavares L."/>
            <person name="Semedo-Lemsaddek T."/>
        </authorList>
    </citation>
    <scope>NUCLEOTIDE SEQUENCE [LARGE SCALE GENOMIC DNA]</scope>
    <source>
        <strain evidence="1 2">PO100/5</strain>
    </source>
</reference>
<organism evidence="1 2">
    <name type="scientific">Corynebacterium silvaticum</name>
    <dbReference type="NCBI Taxonomy" id="2320431"/>
    <lineage>
        <taxon>Bacteria</taxon>
        <taxon>Bacillati</taxon>
        <taxon>Actinomycetota</taxon>
        <taxon>Actinomycetes</taxon>
        <taxon>Mycobacteriales</taxon>
        <taxon>Corynebacteriaceae</taxon>
        <taxon>Corynebacterium</taxon>
    </lineage>
</organism>
<reference evidence="1 2" key="2">
    <citation type="journal article" date="2020" name="Antonie Van Leeuwenhoek">
        <title>Phylogenomic characterisation of a novel corynebacterial species pathogenic to animals.</title>
        <authorList>
            <person name="Moller J."/>
            <person name="Musella L."/>
            <person name="Melnikov V."/>
            <person name="Geissdorfer W."/>
            <person name="Burkovski A."/>
            <person name="Sangal V."/>
        </authorList>
    </citation>
    <scope>NUCLEOTIDE SEQUENCE [LARGE SCALE GENOMIC DNA]</scope>
    <source>
        <strain evidence="1 2">PO100/5</strain>
    </source>
</reference>
<keyword evidence="2" id="KW-1185">Reference proteome</keyword>
<gene>
    <name evidence="1" type="ORF">CBE74_12215</name>
</gene>
<reference evidence="1 2" key="4">
    <citation type="journal article" date="2020" name="PLoS ONE">
        <title>Taxonomic classification of strain PO100/5 shows a broader geographic distribution and genetic markers of the recently described Corynebacterium silvaticum.</title>
        <authorList>
            <person name="Viana M.V.C."/>
            <person name="Profeta R."/>
            <person name="da Silva A.L."/>
            <person name="Hurtado R."/>
            <person name="Cerqueira J.C."/>
            <person name="Ribeiro B.F.S."/>
            <person name="Almeida M.O."/>
            <person name="Morais-Rodrigues F."/>
            <person name="Soares S.C."/>
            <person name="Oliveira M."/>
            <person name="Tavares L."/>
            <person name="Figueiredo H."/>
            <person name="Wattam A.R."/>
            <person name="Barh D."/>
            <person name="Ghosh P."/>
            <person name="Silva A."/>
            <person name="Azevedo V."/>
        </authorList>
    </citation>
    <scope>NUCLEOTIDE SEQUENCE [LARGE SCALE GENOMIC DNA]</scope>
    <source>
        <strain evidence="1 2">PO100/5</strain>
    </source>
</reference>
<reference evidence="1 2" key="3">
    <citation type="journal article" date="2020" name="Int. J. Syst. Evol. Microbiol.">
        <title>Corynebacterium silvaticum sp. nov., a unique group of NTTB corynebacteria in wild boar and roe deer.</title>
        <authorList>
            <person name="Dangel A."/>
            <person name="Berger A."/>
            <person name="Rau J."/>
            <person name="Eisenberg T."/>
            <person name="Kampfer P."/>
            <person name="Margos G."/>
            <person name="Contzen M."/>
            <person name="Busse H.J."/>
            <person name="Konrad R."/>
            <person name="Peters M."/>
            <person name="Sting R."/>
            <person name="Sing A."/>
        </authorList>
    </citation>
    <scope>NUCLEOTIDE SEQUENCE [LARGE SCALE GENOMIC DNA]</scope>
    <source>
        <strain evidence="1 2">PO100/5</strain>
    </source>
</reference>